<comment type="caution">
    <text evidence="16">The sequence shown here is derived from an EMBL/GenBank/DDBJ whole genome shotgun (WGS) entry which is preliminary data.</text>
</comment>
<dbReference type="CDD" id="cd17574">
    <property type="entry name" value="REC_OmpR"/>
    <property type="match status" value="1"/>
</dbReference>
<evidence type="ECO:0000259" key="15">
    <source>
        <dbReference type="PROSITE" id="PS51755"/>
    </source>
</evidence>
<dbReference type="OrthoDB" id="9790442at2"/>
<evidence type="ECO:0000256" key="13">
    <source>
        <dbReference type="PROSITE-ProRule" id="PRU01091"/>
    </source>
</evidence>
<evidence type="ECO:0000256" key="2">
    <source>
        <dbReference type="ARBA" id="ARBA00022490"/>
    </source>
</evidence>
<evidence type="ECO:0000313" key="16">
    <source>
        <dbReference type="EMBL" id="THF83541.1"/>
    </source>
</evidence>
<dbReference type="Pfam" id="PF00072">
    <property type="entry name" value="Response_reg"/>
    <property type="match status" value="1"/>
</dbReference>
<gene>
    <name evidence="16" type="ORF">E6C55_04705</name>
</gene>
<evidence type="ECO:0000256" key="3">
    <source>
        <dbReference type="ARBA" id="ARBA00022553"/>
    </source>
</evidence>
<dbReference type="PROSITE" id="PS51755">
    <property type="entry name" value="OMPR_PHOB"/>
    <property type="match status" value="1"/>
</dbReference>
<feature type="domain" description="OmpR/PhoB-type" evidence="15">
    <location>
        <begin position="124"/>
        <end position="222"/>
    </location>
</feature>
<evidence type="ECO:0000313" key="17">
    <source>
        <dbReference type="Proteomes" id="UP000310636"/>
    </source>
</evidence>
<keyword evidence="7 13" id="KW-0238">DNA-binding</keyword>
<evidence type="ECO:0000256" key="11">
    <source>
        <dbReference type="ARBA" id="ARBA00039976"/>
    </source>
</evidence>
<dbReference type="InterPro" id="IPR011006">
    <property type="entry name" value="CheY-like_superfamily"/>
</dbReference>
<keyword evidence="9" id="KW-0804">Transcription</keyword>
<keyword evidence="8" id="KW-0010">Activator</keyword>
<dbReference type="AlphaFoldDB" id="A0A4S4C6K8"/>
<dbReference type="SMART" id="SM00448">
    <property type="entry name" value="REC"/>
    <property type="match status" value="1"/>
</dbReference>
<dbReference type="GO" id="GO:0032993">
    <property type="term" value="C:protein-DNA complex"/>
    <property type="evidence" value="ECO:0007669"/>
    <property type="project" value="TreeGrafter"/>
</dbReference>
<comment type="subcellular location">
    <subcellularLocation>
        <location evidence="1">Cytoplasm</location>
    </subcellularLocation>
</comment>
<evidence type="ECO:0000256" key="6">
    <source>
        <dbReference type="ARBA" id="ARBA00023026"/>
    </source>
</evidence>
<evidence type="ECO:0000256" key="7">
    <source>
        <dbReference type="ARBA" id="ARBA00023125"/>
    </source>
</evidence>
<evidence type="ECO:0000256" key="12">
    <source>
        <dbReference type="PROSITE-ProRule" id="PRU00169"/>
    </source>
</evidence>
<keyword evidence="6" id="KW-0843">Virulence</keyword>
<name>A0A4S4C6K8_9BACL</name>
<dbReference type="CDD" id="cd00383">
    <property type="entry name" value="trans_reg_C"/>
    <property type="match status" value="1"/>
</dbReference>
<accession>A0A4S4C6K8</accession>
<evidence type="ECO:0000256" key="5">
    <source>
        <dbReference type="ARBA" id="ARBA00023015"/>
    </source>
</evidence>
<dbReference type="InterPro" id="IPR039420">
    <property type="entry name" value="WalR-like"/>
</dbReference>
<keyword evidence="2" id="KW-0963">Cytoplasm</keyword>
<dbReference type="SUPFAM" id="SSF52172">
    <property type="entry name" value="CheY-like"/>
    <property type="match status" value="1"/>
</dbReference>
<protein>
    <recommendedName>
        <fullName evidence="11">Heme response regulator HssR</fullName>
    </recommendedName>
</protein>
<feature type="modified residue" description="4-aspartylphosphate" evidence="12">
    <location>
        <position position="52"/>
    </location>
</feature>
<dbReference type="GO" id="GO:0006355">
    <property type="term" value="P:regulation of DNA-templated transcription"/>
    <property type="evidence" value="ECO:0007669"/>
    <property type="project" value="InterPro"/>
</dbReference>
<feature type="domain" description="Response regulatory" evidence="14">
    <location>
        <begin position="3"/>
        <end position="116"/>
    </location>
</feature>
<dbReference type="PANTHER" id="PTHR48111">
    <property type="entry name" value="REGULATOR OF RPOS"/>
    <property type="match status" value="1"/>
</dbReference>
<dbReference type="PANTHER" id="PTHR48111:SF49">
    <property type="entry name" value="HEME RESPONSE REGULATOR HSSR"/>
    <property type="match status" value="1"/>
</dbReference>
<keyword evidence="17" id="KW-1185">Reference proteome</keyword>
<dbReference type="GO" id="GO:0005829">
    <property type="term" value="C:cytosol"/>
    <property type="evidence" value="ECO:0007669"/>
    <property type="project" value="TreeGrafter"/>
</dbReference>
<evidence type="ECO:0000256" key="9">
    <source>
        <dbReference type="ARBA" id="ARBA00023163"/>
    </source>
</evidence>
<dbReference type="EMBL" id="SSOB01000004">
    <property type="protein sequence ID" value="THF83541.1"/>
    <property type="molecule type" value="Genomic_DNA"/>
</dbReference>
<evidence type="ECO:0000256" key="8">
    <source>
        <dbReference type="ARBA" id="ARBA00023159"/>
    </source>
</evidence>
<dbReference type="Gene3D" id="1.10.10.10">
    <property type="entry name" value="Winged helix-like DNA-binding domain superfamily/Winged helix DNA-binding domain"/>
    <property type="match status" value="1"/>
</dbReference>
<reference evidence="16 17" key="1">
    <citation type="submission" date="2019-04" db="EMBL/GenBank/DDBJ databases">
        <title>Cohnella sp. nov. isolated from preserved vegetables.</title>
        <authorList>
            <person name="Lin S.-Y."/>
            <person name="Hung M.-H."/>
            <person name="Young C.-C."/>
        </authorList>
    </citation>
    <scope>NUCLEOTIDE SEQUENCE [LARGE SCALE GENOMIC DNA]</scope>
    <source>
        <strain evidence="16 17">CC-MHH1044</strain>
    </source>
</reference>
<dbReference type="PROSITE" id="PS50110">
    <property type="entry name" value="RESPONSE_REGULATORY"/>
    <property type="match status" value="1"/>
</dbReference>
<proteinExistence type="predicted"/>
<dbReference type="GO" id="GO:0000156">
    <property type="term" value="F:phosphorelay response regulator activity"/>
    <property type="evidence" value="ECO:0007669"/>
    <property type="project" value="TreeGrafter"/>
</dbReference>
<evidence type="ECO:0000256" key="4">
    <source>
        <dbReference type="ARBA" id="ARBA00023012"/>
    </source>
</evidence>
<dbReference type="Gene3D" id="3.40.50.2300">
    <property type="match status" value="1"/>
</dbReference>
<sequence length="225" mass="26424">MKQLLVTDDDANNRMLISHYLAREGYRVFEAQNGREATDLLKKQAIDLAILDVMMPEMDGLELCEYIRVNYDIPIILLTARDQIADKEQGYERGTDDYLTKPFELPELLFRLKALFRRYSLASSDKIRLNDLVIDRKNYEVVYGEDVFFPPLKEFELLAQLAEYPGRVFSRDELIRLIWGPDYRGDERTVDVHIKRLRKRFSEEKQGFAIQTIRGVGYKLEVFVS</sequence>
<dbReference type="InterPro" id="IPR001867">
    <property type="entry name" value="OmpR/PhoB-type_DNA-bd"/>
</dbReference>
<dbReference type="GO" id="GO:0000976">
    <property type="term" value="F:transcription cis-regulatory region binding"/>
    <property type="evidence" value="ECO:0007669"/>
    <property type="project" value="TreeGrafter"/>
</dbReference>
<comment type="function">
    <text evidence="10">Member of the two-component regulatory system HssS/HssR involved in intracellular heme homeostasis and tempering of staphylococcal virulence. Phosphorylated HssR binds to a direct repeat sequence within hrtAB promoter and activates the expression of hrtAB, an efflux pump, in response to extracellular heme, hemin, hemoglobin or blood.</text>
</comment>
<keyword evidence="5" id="KW-0805">Transcription regulation</keyword>
<keyword evidence="4" id="KW-0902">Two-component regulatory system</keyword>
<evidence type="ECO:0000256" key="10">
    <source>
        <dbReference type="ARBA" id="ARBA00037471"/>
    </source>
</evidence>
<evidence type="ECO:0000256" key="1">
    <source>
        <dbReference type="ARBA" id="ARBA00004496"/>
    </source>
</evidence>
<dbReference type="Pfam" id="PF00486">
    <property type="entry name" value="Trans_reg_C"/>
    <property type="match status" value="1"/>
</dbReference>
<keyword evidence="3 12" id="KW-0597">Phosphoprotein</keyword>
<dbReference type="SMART" id="SM00862">
    <property type="entry name" value="Trans_reg_C"/>
    <property type="match status" value="1"/>
</dbReference>
<evidence type="ECO:0000259" key="14">
    <source>
        <dbReference type="PROSITE" id="PS50110"/>
    </source>
</evidence>
<feature type="DNA-binding region" description="OmpR/PhoB-type" evidence="13">
    <location>
        <begin position="124"/>
        <end position="222"/>
    </location>
</feature>
<dbReference type="FunFam" id="3.40.50.2300:FF:000001">
    <property type="entry name" value="DNA-binding response regulator PhoB"/>
    <property type="match status" value="1"/>
</dbReference>
<organism evidence="16 17">
    <name type="scientific">Cohnella fermenti</name>
    <dbReference type="NCBI Taxonomy" id="2565925"/>
    <lineage>
        <taxon>Bacteria</taxon>
        <taxon>Bacillati</taxon>
        <taxon>Bacillota</taxon>
        <taxon>Bacilli</taxon>
        <taxon>Bacillales</taxon>
        <taxon>Paenibacillaceae</taxon>
        <taxon>Cohnella</taxon>
    </lineage>
</organism>
<dbReference type="RefSeq" id="WP_136368697.1">
    <property type="nucleotide sequence ID" value="NZ_SSOB01000004.1"/>
</dbReference>
<dbReference type="InterPro" id="IPR036388">
    <property type="entry name" value="WH-like_DNA-bd_sf"/>
</dbReference>
<dbReference type="InterPro" id="IPR001789">
    <property type="entry name" value="Sig_transdc_resp-reg_receiver"/>
</dbReference>
<dbReference type="Proteomes" id="UP000310636">
    <property type="component" value="Unassembled WGS sequence"/>
</dbReference>